<feature type="region of interest" description="Disordered" evidence="1">
    <location>
        <begin position="159"/>
        <end position="205"/>
    </location>
</feature>
<keyword evidence="2" id="KW-1133">Transmembrane helix</keyword>
<evidence type="ECO:0000256" key="1">
    <source>
        <dbReference type="SAM" id="MobiDB-lite"/>
    </source>
</evidence>
<name>A0A3S5BZY1_9PLAT</name>
<feature type="transmembrane region" description="Helical" evidence="2">
    <location>
        <begin position="12"/>
        <end position="31"/>
    </location>
</feature>
<dbReference type="Proteomes" id="UP000784294">
    <property type="component" value="Unassembled WGS sequence"/>
</dbReference>
<proteinExistence type="predicted"/>
<dbReference type="AlphaFoldDB" id="A0A3S5BZY1"/>
<evidence type="ECO:0000313" key="4">
    <source>
        <dbReference type="Proteomes" id="UP000784294"/>
    </source>
</evidence>
<keyword evidence="2" id="KW-0812">Transmembrane</keyword>
<keyword evidence="4" id="KW-1185">Reference proteome</keyword>
<keyword evidence="2" id="KW-0472">Membrane</keyword>
<feature type="transmembrane region" description="Helical" evidence="2">
    <location>
        <begin position="38"/>
        <end position="67"/>
    </location>
</feature>
<accession>A0A3S5BZY1</accession>
<sequence>FFSPFHALLVPYILLVLPLLLVLLILTLLVLHTIHILLVLLTFHALLVLYILLFLNILVLLNIHVLLSRKHLPPLPNLPNLVNSVVRSGRVDNCSATASLPVRATCRQKRTKPRQSGLGGSEAGTLADIPQQLLVSHRRDHLLRPSLTPKYASTYTHMHTHTNNRTDKPTNQRPPRHSVAQSTGVSEALSNRRLSNPVVQSPNHLTAHTDAPFSVVLVNSIGSIKTPTDRLVVDAFLFPLCGASATTSPCRYAAEWASGCGARAQVGQLGTSSWGHKSCQVKVTVDHRKR</sequence>
<feature type="compositionally biased region" description="Polar residues" evidence="1">
    <location>
        <begin position="171"/>
        <end position="205"/>
    </location>
</feature>
<feature type="non-terminal residue" evidence="3">
    <location>
        <position position="1"/>
    </location>
</feature>
<dbReference type="EMBL" id="CAAALY010081872">
    <property type="protein sequence ID" value="VEL26671.1"/>
    <property type="molecule type" value="Genomic_DNA"/>
</dbReference>
<gene>
    <name evidence="3" type="ORF">PXEA_LOCUS20111</name>
</gene>
<reference evidence="3" key="1">
    <citation type="submission" date="2018-11" db="EMBL/GenBank/DDBJ databases">
        <authorList>
            <consortium name="Pathogen Informatics"/>
        </authorList>
    </citation>
    <scope>NUCLEOTIDE SEQUENCE</scope>
</reference>
<evidence type="ECO:0000256" key="2">
    <source>
        <dbReference type="SAM" id="Phobius"/>
    </source>
</evidence>
<protein>
    <submittedName>
        <fullName evidence="3">Uncharacterized protein</fullName>
    </submittedName>
</protein>
<evidence type="ECO:0000313" key="3">
    <source>
        <dbReference type="EMBL" id="VEL26671.1"/>
    </source>
</evidence>
<organism evidence="3 4">
    <name type="scientific">Protopolystoma xenopodis</name>
    <dbReference type="NCBI Taxonomy" id="117903"/>
    <lineage>
        <taxon>Eukaryota</taxon>
        <taxon>Metazoa</taxon>
        <taxon>Spiralia</taxon>
        <taxon>Lophotrochozoa</taxon>
        <taxon>Platyhelminthes</taxon>
        <taxon>Monogenea</taxon>
        <taxon>Polyopisthocotylea</taxon>
        <taxon>Polystomatidea</taxon>
        <taxon>Polystomatidae</taxon>
        <taxon>Protopolystoma</taxon>
    </lineage>
</organism>
<comment type="caution">
    <text evidence="3">The sequence shown here is derived from an EMBL/GenBank/DDBJ whole genome shotgun (WGS) entry which is preliminary data.</text>
</comment>